<evidence type="ECO:0000313" key="3">
    <source>
        <dbReference type="EMBL" id="MBH0776635.1"/>
    </source>
</evidence>
<name>A0A931IB56_9NOCA</name>
<dbReference type="PANTHER" id="PTHR37042">
    <property type="entry name" value="OUTER MEMBRANE PROTEIN RV1973"/>
    <property type="match status" value="1"/>
</dbReference>
<reference evidence="3" key="1">
    <citation type="submission" date="2020-11" db="EMBL/GenBank/DDBJ databases">
        <title>Nocardia NEAU-351.nov., a novel actinomycete isolated from the cow dung.</title>
        <authorList>
            <person name="Zhang X."/>
        </authorList>
    </citation>
    <scope>NUCLEOTIDE SEQUENCE</scope>
    <source>
        <strain evidence="3">NEAU-351</strain>
    </source>
</reference>
<dbReference type="AlphaFoldDB" id="A0A931IB56"/>
<accession>A0A931IB56</accession>
<evidence type="ECO:0000256" key="1">
    <source>
        <dbReference type="ARBA" id="ARBA00004370"/>
    </source>
</evidence>
<protein>
    <submittedName>
        <fullName evidence="3">H domain protein</fullName>
    </submittedName>
</protein>
<keyword evidence="2" id="KW-0472">Membrane</keyword>
<dbReference type="Proteomes" id="UP000655751">
    <property type="component" value="Unassembled WGS sequence"/>
</dbReference>
<comment type="caution">
    <text evidence="3">The sequence shown here is derived from an EMBL/GenBank/DDBJ whole genome shotgun (WGS) entry which is preliminary data.</text>
</comment>
<comment type="subcellular location">
    <subcellularLocation>
        <location evidence="1">Membrane</location>
    </subcellularLocation>
</comment>
<gene>
    <name evidence="3" type="ORF">IT779_10095</name>
</gene>
<sequence>MTRTRTRIVAAIAIAVALVAVAVTAVNGYRYFEQRADERTRADAVSTAERTVTAMFSYDHTTVDTELPRAADQLTGDFRADYLRLIREAIVPGAKEKKLTVRATVEAGGIVSDENSHAVVLLFLNQVTTSGDNAQGATTGSRVRVGLDRNDDRWLVSGVTPI</sequence>
<evidence type="ECO:0000313" key="4">
    <source>
        <dbReference type="Proteomes" id="UP000655751"/>
    </source>
</evidence>
<dbReference type="RefSeq" id="WP_196148962.1">
    <property type="nucleotide sequence ID" value="NZ_JADMLG010000003.1"/>
</dbReference>
<proteinExistence type="predicted"/>
<dbReference type="EMBL" id="JADMLG010000003">
    <property type="protein sequence ID" value="MBH0776635.1"/>
    <property type="molecule type" value="Genomic_DNA"/>
</dbReference>
<evidence type="ECO:0000256" key="2">
    <source>
        <dbReference type="ARBA" id="ARBA00023136"/>
    </source>
</evidence>
<organism evidence="3 4">
    <name type="scientific">Nocardia bovistercoris</name>
    <dbReference type="NCBI Taxonomy" id="2785916"/>
    <lineage>
        <taxon>Bacteria</taxon>
        <taxon>Bacillati</taxon>
        <taxon>Actinomycetota</taxon>
        <taxon>Actinomycetes</taxon>
        <taxon>Mycobacteriales</taxon>
        <taxon>Nocardiaceae</taxon>
        <taxon>Nocardia</taxon>
    </lineage>
</organism>
<dbReference type="PANTHER" id="PTHR37042:SF4">
    <property type="entry name" value="OUTER MEMBRANE PROTEIN RV1973"/>
    <property type="match status" value="1"/>
</dbReference>
<keyword evidence="4" id="KW-1185">Reference proteome</keyword>
<dbReference type="GO" id="GO:0016020">
    <property type="term" value="C:membrane"/>
    <property type="evidence" value="ECO:0007669"/>
    <property type="project" value="UniProtKB-SubCell"/>
</dbReference>